<dbReference type="EMBL" id="JAJGCB010000039">
    <property type="protein sequence ID" value="KAJ8986407.1"/>
    <property type="molecule type" value="Genomic_DNA"/>
</dbReference>
<dbReference type="InterPro" id="IPR052761">
    <property type="entry name" value="Fungal_Detox/Toxin_TFs"/>
</dbReference>
<name>A0AAN6EJI0_EXODE</name>
<evidence type="ECO:0000256" key="2">
    <source>
        <dbReference type="ARBA" id="ARBA00023015"/>
    </source>
</evidence>
<dbReference type="Proteomes" id="UP001161757">
    <property type="component" value="Unassembled WGS sequence"/>
</dbReference>
<feature type="compositionally biased region" description="Polar residues" evidence="6">
    <location>
        <begin position="60"/>
        <end position="69"/>
    </location>
</feature>
<evidence type="ECO:0000256" key="3">
    <source>
        <dbReference type="ARBA" id="ARBA00023125"/>
    </source>
</evidence>
<dbReference type="GO" id="GO:0006351">
    <property type="term" value="P:DNA-templated transcription"/>
    <property type="evidence" value="ECO:0007669"/>
    <property type="project" value="InterPro"/>
</dbReference>
<dbReference type="Pfam" id="PF04082">
    <property type="entry name" value="Fungal_trans"/>
    <property type="match status" value="1"/>
</dbReference>
<keyword evidence="2" id="KW-0805">Transcription regulation</keyword>
<accession>A0AAN6EJI0</accession>
<reference evidence="8" key="1">
    <citation type="submission" date="2023-01" db="EMBL/GenBank/DDBJ databases">
        <title>Exophiala dermititidis isolated from Cystic Fibrosis Patient.</title>
        <authorList>
            <person name="Kurbessoian T."/>
            <person name="Crocker A."/>
            <person name="Murante D."/>
            <person name="Hogan D.A."/>
            <person name="Stajich J.E."/>
        </authorList>
    </citation>
    <scope>NUCLEOTIDE SEQUENCE</scope>
    <source>
        <strain evidence="8">Ex8</strain>
    </source>
</reference>
<dbReference type="CDD" id="cd12148">
    <property type="entry name" value="fungal_TF_MHR"/>
    <property type="match status" value="1"/>
</dbReference>
<dbReference type="AlphaFoldDB" id="A0AAN6EJI0"/>
<evidence type="ECO:0000313" key="9">
    <source>
        <dbReference type="Proteomes" id="UP001161757"/>
    </source>
</evidence>
<dbReference type="SMART" id="SM00066">
    <property type="entry name" value="GAL4"/>
    <property type="match status" value="1"/>
</dbReference>
<feature type="domain" description="Zn(2)-C6 fungal-type" evidence="7">
    <location>
        <begin position="10"/>
        <end position="42"/>
    </location>
</feature>
<proteinExistence type="predicted"/>
<protein>
    <recommendedName>
        <fullName evidence="7">Zn(2)-C6 fungal-type domain-containing protein</fullName>
    </recommendedName>
</protein>
<dbReference type="PANTHER" id="PTHR47425:SF2">
    <property type="entry name" value="FARB-RELATED"/>
    <property type="match status" value="1"/>
</dbReference>
<evidence type="ECO:0000256" key="4">
    <source>
        <dbReference type="ARBA" id="ARBA00023163"/>
    </source>
</evidence>
<evidence type="ECO:0000313" key="8">
    <source>
        <dbReference type="EMBL" id="KAJ8986407.1"/>
    </source>
</evidence>
<dbReference type="SUPFAM" id="SSF57701">
    <property type="entry name" value="Zn2/Cys6 DNA-binding domain"/>
    <property type="match status" value="1"/>
</dbReference>
<dbReference type="GO" id="GO:0003677">
    <property type="term" value="F:DNA binding"/>
    <property type="evidence" value="ECO:0007669"/>
    <property type="project" value="UniProtKB-KW"/>
</dbReference>
<feature type="region of interest" description="Disordered" evidence="6">
    <location>
        <begin position="60"/>
        <end position="126"/>
    </location>
</feature>
<organism evidence="8 9">
    <name type="scientific">Exophiala dermatitidis</name>
    <name type="common">Black yeast-like fungus</name>
    <name type="synonym">Wangiella dermatitidis</name>
    <dbReference type="NCBI Taxonomy" id="5970"/>
    <lineage>
        <taxon>Eukaryota</taxon>
        <taxon>Fungi</taxon>
        <taxon>Dikarya</taxon>
        <taxon>Ascomycota</taxon>
        <taxon>Pezizomycotina</taxon>
        <taxon>Eurotiomycetes</taxon>
        <taxon>Chaetothyriomycetidae</taxon>
        <taxon>Chaetothyriales</taxon>
        <taxon>Herpotrichiellaceae</taxon>
        <taxon>Exophiala</taxon>
    </lineage>
</organism>
<gene>
    <name evidence="8" type="ORF">HRR80_009507</name>
</gene>
<dbReference type="Gene3D" id="4.10.240.10">
    <property type="entry name" value="Zn(2)-C6 fungal-type DNA-binding domain"/>
    <property type="match status" value="1"/>
</dbReference>
<feature type="compositionally biased region" description="Polar residues" evidence="6">
    <location>
        <begin position="90"/>
        <end position="106"/>
    </location>
</feature>
<dbReference type="InterPro" id="IPR007219">
    <property type="entry name" value="XnlR_reg_dom"/>
</dbReference>
<evidence type="ECO:0000259" key="7">
    <source>
        <dbReference type="PROSITE" id="PS50048"/>
    </source>
</evidence>
<dbReference type="CDD" id="cd00067">
    <property type="entry name" value="GAL4"/>
    <property type="match status" value="1"/>
</dbReference>
<sequence length="720" mass="80002">MYRSRRARVACLLCRGRKVRCDAARNGIPCTNCKLDGSNCVVKARARKINIHQQSVDLSTSCEQHTGANPQKDPNAEQSTGLESSLDVASCQTADQPQRPTLQTRHASLPQLPRPGPAVGASQRNYMVPGPSANQTLYGAEVLYSYYPFLSADTIYQLDQEELQFLETLGCYRVPARASLDEFIKAYFLYIHPLQPLLDEAEFWRAYSTPSSCSTKPISIFVFQAMLFAACSFVPFSTIQRLGFSNYYAARATFYRRAKSLFHVDSGRDALSSAQGALLLTYYVSASDAKVNSLWLSNAIYFARTLNAMHRHHERKKDGIQQWTPLERLWRCCLLRDRVLALGLHRPMQIGVEEGHISIFQEIDPNAGNEGSKSRDSAARRAPPRTSSAFSELVNLLGPALGVLGLDPSRPASGEQTATTDTVRVYSEQLDEWYERVQASRHIGASTDKTAVLQNNILYICYHAATLALWNQAIYASVVNACPIHADLSEGRKKVEAAIHGIDACLQQIAEHDMLPFMPITLSAYIVKPLVWHILNVKLDEHGQQTDSRKALTVYLVALNALRERYEGVERVVHHVRQLVNCADAFNVLQSPGREVRRPENELPSSNSHTADVITSSPQFFLRSMITVQLALARGEYPENDELPSQLASPADTDAENTCTCVSNEIWDLPELGDFPVITGVATPEDCTPDAYPGGAGMFRNLDSLASFDDFFEFFHTAGP</sequence>
<dbReference type="Pfam" id="PF00172">
    <property type="entry name" value="Zn_clus"/>
    <property type="match status" value="1"/>
</dbReference>
<dbReference type="PROSITE" id="PS00463">
    <property type="entry name" value="ZN2_CY6_FUNGAL_1"/>
    <property type="match status" value="1"/>
</dbReference>
<dbReference type="GO" id="GO:0008270">
    <property type="term" value="F:zinc ion binding"/>
    <property type="evidence" value="ECO:0007669"/>
    <property type="project" value="InterPro"/>
</dbReference>
<dbReference type="PANTHER" id="PTHR47425">
    <property type="entry name" value="FARB-RELATED"/>
    <property type="match status" value="1"/>
</dbReference>
<evidence type="ECO:0000256" key="6">
    <source>
        <dbReference type="SAM" id="MobiDB-lite"/>
    </source>
</evidence>
<dbReference type="InterPro" id="IPR036864">
    <property type="entry name" value="Zn2-C6_fun-type_DNA-bd_sf"/>
</dbReference>
<keyword evidence="1" id="KW-0479">Metal-binding</keyword>
<dbReference type="GO" id="GO:0000981">
    <property type="term" value="F:DNA-binding transcription factor activity, RNA polymerase II-specific"/>
    <property type="evidence" value="ECO:0007669"/>
    <property type="project" value="InterPro"/>
</dbReference>
<feature type="region of interest" description="Disordered" evidence="6">
    <location>
        <begin position="363"/>
        <end position="384"/>
    </location>
</feature>
<keyword evidence="3" id="KW-0238">DNA-binding</keyword>
<dbReference type="PROSITE" id="PS50048">
    <property type="entry name" value="ZN2_CY6_FUNGAL_2"/>
    <property type="match status" value="1"/>
</dbReference>
<keyword evidence="5" id="KW-0539">Nucleus</keyword>
<evidence type="ECO:0000256" key="1">
    <source>
        <dbReference type="ARBA" id="ARBA00022723"/>
    </source>
</evidence>
<evidence type="ECO:0000256" key="5">
    <source>
        <dbReference type="ARBA" id="ARBA00023242"/>
    </source>
</evidence>
<keyword evidence="4" id="KW-0804">Transcription</keyword>
<dbReference type="InterPro" id="IPR001138">
    <property type="entry name" value="Zn2Cys6_DnaBD"/>
</dbReference>
<comment type="caution">
    <text evidence="8">The sequence shown here is derived from an EMBL/GenBank/DDBJ whole genome shotgun (WGS) entry which is preliminary data.</text>
</comment>